<name>A0ABV4TP72_9FLAO</name>
<sequence length="443" mass="50232">MKKIFLFFFLLSFAIPVLSQEGFEFGKTKSSSIKVPAKIINNLVFIPVEVNGVELIFLLDTGVEATVLFGLEDTKKINLNHVEKISIRGLGKEEPIEGLKSSGNILTINKMQSRDHLLYLILDPSLNLSSYIGISVNGIIGTAAFKNHLVEIDYGKKVVFFYELDSKFQKKLEKRYTRVPILIEKQKPYVNSVVKLGESEVLVKLLIDTGNSDAIWLFDKLSDKITIPEKHFDDYLGQGLSGTVEGKRARIDQFSIADFKFYSPVVAFPDSVFIKNISLYSGRLGSLGGEILKRFSVVFDYTNQQLFLKKNKLYKSSFFYNKSGIEVWHTGSQLVKEMVTVPENSIIVNLDDRKSDGNSSNYRYKLELKPIYEIGHIRESSSAAKNGLRTADILVAIDGKPAYNYSLQQINSLLWSEDEIWIELKVLREGKLMTFKFQLLNII</sequence>
<dbReference type="Gene3D" id="2.30.42.10">
    <property type="match status" value="1"/>
</dbReference>
<protein>
    <submittedName>
        <fullName evidence="2">Aspartyl protease family protein</fullName>
    </submittedName>
</protein>
<evidence type="ECO:0000256" key="1">
    <source>
        <dbReference type="SAM" id="SignalP"/>
    </source>
</evidence>
<comment type="caution">
    <text evidence="2">The sequence shown here is derived from an EMBL/GenBank/DDBJ whole genome shotgun (WGS) entry which is preliminary data.</text>
</comment>
<gene>
    <name evidence="2" type="ORF">AAGV33_09635</name>
</gene>
<dbReference type="InterPro" id="IPR021109">
    <property type="entry name" value="Peptidase_aspartic_dom_sf"/>
</dbReference>
<dbReference type="Gene3D" id="2.40.70.10">
    <property type="entry name" value="Acid Proteases"/>
    <property type="match status" value="2"/>
</dbReference>
<dbReference type="InterPro" id="IPR036034">
    <property type="entry name" value="PDZ_sf"/>
</dbReference>
<dbReference type="SUPFAM" id="SSF50156">
    <property type="entry name" value="PDZ domain-like"/>
    <property type="match status" value="1"/>
</dbReference>
<dbReference type="EMBL" id="JBCFQK010000012">
    <property type="protein sequence ID" value="MFA9194672.1"/>
    <property type="molecule type" value="Genomic_DNA"/>
</dbReference>
<organism evidence="2 3">
    <name type="scientific">Flavobacterium magnesitis</name>
    <dbReference type="NCBI Taxonomy" id="3138077"/>
    <lineage>
        <taxon>Bacteria</taxon>
        <taxon>Pseudomonadati</taxon>
        <taxon>Bacteroidota</taxon>
        <taxon>Flavobacteriia</taxon>
        <taxon>Flavobacteriales</taxon>
        <taxon>Flavobacteriaceae</taxon>
        <taxon>Flavobacterium</taxon>
    </lineage>
</organism>
<feature type="chain" id="PRO_5046278914" evidence="1">
    <location>
        <begin position="20"/>
        <end position="443"/>
    </location>
</feature>
<feature type="signal peptide" evidence="1">
    <location>
        <begin position="1"/>
        <end position="19"/>
    </location>
</feature>
<dbReference type="RefSeq" id="WP_373391771.1">
    <property type="nucleotide sequence ID" value="NZ_JBCFQJ010000009.1"/>
</dbReference>
<keyword evidence="3" id="KW-1185">Reference proteome</keyword>
<dbReference type="GO" id="GO:0006508">
    <property type="term" value="P:proteolysis"/>
    <property type="evidence" value="ECO:0007669"/>
    <property type="project" value="UniProtKB-KW"/>
</dbReference>
<keyword evidence="1" id="KW-0732">Signal</keyword>
<dbReference type="Proteomes" id="UP001574170">
    <property type="component" value="Unassembled WGS sequence"/>
</dbReference>
<reference evidence="2 3" key="1">
    <citation type="submission" date="2024-04" db="EMBL/GenBank/DDBJ databases">
        <title>New Clade of Flavobacterium.</title>
        <authorList>
            <person name="Matos L."/>
            <person name="Proenca D.N."/>
            <person name="Fransisco R.M."/>
            <person name="Chung A.P."/>
            <person name="Maccario L."/>
            <person name="Sorensen S.J."/>
            <person name="Morais P.V."/>
        </authorList>
    </citation>
    <scope>NUCLEOTIDE SEQUENCE [LARGE SCALE GENOMIC DNA]</scope>
    <source>
        <strain evidence="2 3">FBOR7N2.3</strain>
    </source>
</reference>
<keyword evidence="2" id="KW-0378">Hydrolase</keyword>
<evidence type="ECO:0000313" key="2">
    <source>
        <dbReference type="EMBL" id="MFA9194672.1"/>
    </source>
</evidence>
<proteinExistence type="predicted"/>
<keyword evidence="2" id="KW-0645">Protease</keyword>
<evidence type="ECO:0000313" key="3">
    <source>
        <dbReference type="Proteomes" id="UP001574170"/>
    </source>
</evidence>
<dbReference type="SUPFAM" id="SSF50630">
    <property type="entry name" value="Acid proteases"/>
    <property type="match status" value="1"/>
</dbReference>
<dbReference type="Pfam" id="PF13650">
    <property type="entry name" value="Asp_protease_2"/>
    <property type="match status" value="1"/>
</dbReference>
<accession>A0ABV4TP72</accession>
<dbReference type="GO" id="GO:0008233">
    <property type="term" value="F:peptidase activity"/>
    <property type="evidence" value="ECO:0007669"/>
    <property type="project" value="UniProtKB-KW"/>
</dbReference>